<protein>
    <submittedName>
        <fullName evidence="1">Uncharacterized protein</fullName>
    </submittedName>
</protein>
<dbReference type="InterPro" id="IPR021848">
    <property type="entry name" value="HODM_asu-like"/>
</dbReference>
<reference evidence="1" key="1">
    <citation type="journal article" date="2020" name="Stud. Mycol.">
        <title>101 Dothideomycetes genomes: a test case for predicting lifestyles and emergence of pathogens.</title>
        <authorList>
            <person name="Haridas S."/>
            <person name="Albert R."/>
            <person name="Binder M."/>
            <person name="Bloem J."/>
            <person name="Labutti K."/>
            <person name="Salamov A."/>
            <person name="Andreopoulos B."/>
            <person name="Baker S."/>
            <person name="Barry K."/>
            <person name="Bills G."/>
            <person name="Bluhm B."/>
            <person name="Cannon C."/>
            <person name="Castanera R."/>
            <person name="Culley D."/>
            <person name="Daum C."/>
            <person name="Ezra D."/>
            <person name="Gonzalez J."/>
            <person name="Henrissat B."/>
            <person name="Kuo A."/>
            <person name="Liang C."/>
            <person name="Lipzen A."/>
            <person name="Lutzoni F."/>
            <person name="Magnuson J."/>
            <person name="Mondo S."/>
            <person name="Nolan M."/>
            <person name="Ohm R."/>
            <person name="Pangilinan J."/>
            <person name="Park H.-J."/>
            <person name="Ramirez L."/>
            <person name="Alfaro M."/>
            <person name="Sun H."/>
            <person name="Tritt A."/>
            <person name="Yoshinaga Y."/>
            <person name="Zwiers L.-H."/>
            <person name="Turgeon B."/>
            <person name="Goodwin S."/>
            <person name="Spatafora J."/>
            <person name="Crous P."/>
            <person name="Grigoriev I."/>
        </authorList>
    </citation>
    <scope>NUCLEOTIDE SEQUENCE</scope>
    <source>
        <strain evidence="1">ATCC 16933</strain>
    </source>
</reference>
<gene>
    <name evidence="1" type="ORF">BDY21DRAFT_385566</name>
</gene>
<keyword evidence="2" id="KW-1185">Reference proteome</keyword>
<dbReference type="EMBL" id="MU001679">
    <property type="protein sequence ID" value="KAF2457881.1"/>
    <property type="molecule type" value="Genomic_DNA"/>
</dbReference>
<proteinExistence type="predicted"/>
<evidence type="ECO:0000313" key="1">
    <source>
        <dbReference type="EMBL" id="KAF2457881.1"/>
    </source>
</evidence>
<sequence length="376" mass="42543">MYVFVLARIDPICPTFAPFVFTVLGLTLYRQLEFLYDNIEPLLDFDWASTEPLKLRPFKPKYHLSMALENLNMSELVLMDKNYLERLRIRRKLLENEPTTVVCASETIGPAVSELYTWITRTYLPQRYPSMFNFIDQPDSKGLTPLLRNLVTNETLPTTGLSTTDALRTLGAHVDEDFLLLLPSPSTSTAATTAVEKPDRPSYRLEGFVNCFPSGFDTRAKFGRTLAAIHAPVPGYAAKLERSMDRFFAALPAGRFVKRHNWSLTTSAELFSLGGYHLYAGEDGLDEVETQKREKVDVEKCVLRCERQTLHRLRESGAVVFAFKTYVYPLKGVKEEGNGEALAQAIEGLGRGSVPEIEFYKRAVVWGEDVKAYLRS</sequence>
<accession>A0A6A6P1H0</accession>
<dbReference type="AlphaFoldDB" id="A0A6A6P1H0"/>
<organism evidence="1 2">
    <name type="scientific">Lineolata rhizophorae</name>
    <dbReference type="NCBI Taxonomy" id="578093"/>
    <lineage>
        <taxon>Eukaryota</taxon>
        <taxon>Fungi</taxon>
        <taxon>Dikarya</taxon>
        <taxon>Ascomycota</taxon>
        <taxon>Pezizomycotina</taxon>
        <taxon>Dothideomycetes</taxon>
        <taxon>Dothideomycetes incertae sedis</taxon>
        <taxon>Lineolatales</taxon>
        <taxon>Lineolataceae</taxon>
        <taxon>Lineolata</taxon>
    </lineage>
</organism>
<dbReference type="Pfam" id="PF11927">
    <property type="entry name" value="HODM_asu-like"/>
    <property type="match status" value="1"/>
</dbReference>
<dbReference type="OrthoDB" id="5043642at2759"/>
<name>A0A6A6P1H0_9PEZI</name>
<evidence type="ECO:0000313" key="2">
    <source>
        <dbReference type="Proteomes" id="UP000799766"/>
    </source>
</evidence>
<dbReference type="Proteomes" id="UP000799766">
    <property type="component" value="Unassembled WGS sequence"/>
</dbReference>